<proteinExistence type="predicted"/>
<evidence type="ECO:0000313" key="4">
    <source>
        <dbReference type="EMBL" id="OKO96872.1"/>
    </source>
</evidence>
<protein>
    <recommendedName>
        <fullName evidence="3">DUF7580 domain-containing protein</fullName>
    </recommendedName>
</protein>
<feature type="domain" description="DUF7580" evidence="3">
    <location>
        <begin position="176"/>
        <end position="415"/>
    </location>
</feature>
<keyword evidence="2" id="KW-0732">Signal</keyword>
<gene>
    <name evidence="4" type="ORF">PENSUB_10426</name>
</gene>
<comment type="caution">
    <text evidence="4">The sequence shown here is derived from an EMBL/GenBank/DDBJ whole genome shotgun (WGS) entry which is preliminary data.</text>
</comment>
<organism evidence="4 5">
    <name type="scientific">Penicillium subrubescens</name>
    <dbReference type="NCBI Taxonomy" id="1316194"/>
    <lineage>
        <taxon>Eukaryota</taxon>
        <taxon>Fungi</taxon>
        <taxon>Dikarya</taxon>
        <taxon>Ascomycota</taxon>
        <taxon>Pezizomycotina</taxon>
        <taxon>Eurotiomycetes</taxon>
        <taxon>Eurotiomycetidae</taxon>
        <taxon>Eurotiales</taxon>
        <taxon>Aspergillaceae</taxon>
        <taxon>Penicillium</taxon>
    </lineage>
</organism>
<dbReference type="Proteomes" id="UP000186955">
    <property type="component" value="Unassembled WGS sequence"/>
</dbReference>
<dbReference type="PANTHER" id="PTHR35186">
    <property type="entry name" value="ANK_REP_REGION DOMAIN-CONTAINING PROTEIN"/>
    <property type="match status" value="1"/>
</dbReference>
<keyword evidence="5" id="KW-1185">Reference proteome</keyword>
<dbReference type="InterPro" id="IPR056002">
    <property type="entry name" value="DUF7580"/>
</dbReference>
<accession>A0A1Q5T9F1</accession>
<evidence type="ECO:0000256" key="2">
    <source>
        <dbReference type="SAM" id="SignalP"/>
    </source>
</evidence>
<feature type="region of interest" description="Disordered" evidence="1">
    <location>
        <begin position="156"/>
        <end position="175"/>
    </location>
</feature>
<dbReference type="STRING" id="1316194.A0A1Q5T9F1"/>
<dbReference type="AlphaFoldDB" id="A0A1Q5T9F1"/>
<reference evidence="4 5" key="1">
    <citation type="submission" date="2016-10" db="EMBL/GenBank/DDBJ databases">
        <title>Genome sequence of the ascomycete fungus Penicillium subrubescens.</title>
        <authorList>
            <person name="De Vries R.P."/>
            <person name="Peng M."/>
            <person name="Dilokpimol A."/>
            <person name="Hilden K."/>
            <person name="Makela M.R."/>
            <person name="Grigoriev I."/>
            <person name="Riley R."/>
            <person name="Granchi Z."/>
        </authorList>
    </citation>
    <scope>NUCLEOTIDE SEQUENCE [LARGE SCALE GENOMIC DNA]</scope>
    <source>
        <strain evidence="4 5">CBS 132785</strain>
    </source>
</reference>
<evidence type="ECO:0000256" key="1">
    <source>
        <dbReference type="SAM" id="MobiDB-lite"/>
    </source>
</evidence>
<feature type="signal peptide" evidence="2">
    <location>
        <begin position="1"/>
        <end position="28"/>
    </location>
</feature>
<dbReference type="EMBL" id="MNBE01000697">
    <property type="protein sequence ID" value="OKO96872.1"/>
    <property type="molecule type" value="Genomic_DNA"/>
</dbReference>
<sequence length="419" mass="47095">MVTGIEVTGLVLAILPLIINQLDNYVQGVETIKSFRTKRYRRYLDEHAAILGGQYAILINCLEVILEDTVPEDQISRLLANTRDPLWADVTFQRQLQQRLGRDYTPFCDIMSQVSHTLEELARKMELPIGTLTQVTNVASSPPTITRSRGVRFAPPLVDPTAYTDPGTGSSSRPSSKISNICHAIYGCAIPNGQGVPIGHLSDGQYTHDFQILKADAGNLELLSLEELLLASLSATETFRAPLIFPKRERRFLAAKLASTFLECHGNWLPSRWSSRNIFFTKNITSTNLEKTIRTPVLARKLSNPTEFEGYKLPWTAFNDVLFPLGLALIELSLCRTITCLHPPSDPGQDEISTLLEKARTWIYDVTCESGTQYGDAVQQCLFWTKSREVDMESEEFQAAVFQYIVKPLVEDFDQFKDL</sequence>
<feature type="chain" id="PRO_5012795836" description="DUF7580 domain-containing protein" evidence="2">
    <location>
        <begin position="29"/>
        <end position="419"/>
    </location>
</feature>
<name>A0A1Q5T9F1_9EURO</name>
<dbReference type="PANTHER" id="PTHR35186:SF4">
    <property type="entry name" value="PRION-INHIBITION AND PROPAGATION HELO DOMAIN-CONTAINING PROTEIN"/>
    <property type="match status" value="1"/>
</dbReference>
<evidence type="ECO:0000259" key="3">
    <source>
        <dbReference type="Pfam" id="PF24476"/>
    </source>
</evidence>
<evidence type="ECO:0000313" key="5">
    <source>
        <dbReference type="Proteomes" id="UP000186955"/>
    </source>
</evidence>
<dbReference type="Pfam" id="PF24476">
    <property type="entry name" value="DUF7580"/>
    <property type="match status" value="1"/>
</dbReference>